<comment type="caution">
    <text evidence="2">The sequence shown here is derived from an EMBL/GenBank/DDBJ whole genome shotgun (WGS) entry which is preliminary data.</text>
</comment>
<name>A0A498JKS5_MALDO</name>
<dbReference type="AlphaFoldDB" id="A0A498JKS5"/>
<dbReference type="Proteomes" id="UP000290289">
    <property type="component" value="Chromosome 7"/>
</dbReference>
<organism evidence="2 3">
    <name type="scientific">Malus domestica</name>
    <name type="common">Apple</name>
    <name type="synonym">Pyrus malus</name>
    <dbReference type="NCBI Taxonomy" id="3750"/>
    <lineage>
        <taxon>Eukaryota</taxon>
        <taxon>Viridiplantae</taxon>
        <taxon>Streptophyta</taxon>
        <taxon>Embryophyta</taxon>
        <taxon>Tracheophyta</taxon>
        <taxon>Spermatophyta</taxon>
        <taxon>Magnoliopsida</taxon>
        <taxon>eudicotyledons</taxon>
        <taxon>Gunneridae</taxon>
        <taxon>Pentapetalae</taxon>
        <taxon>rosids</taxon>
        <taxon>fabids</taxon>
        <taxon>Rosales</taxon>
        <taxon>Rosaceae</taxon>
        <taxon>Amygdaloideae</taxon>
        <taxon>Maleae</taxon>
        <taxon>Malus</taxon>
    </lineage>
</organism>
<feature type="region of interest" description="Disordered" evidence="1">
    <location>
        <begin position="39"/>
        <end position="64"/>
    </location>
</feature>
<reference evidence="2 3" key="1">
    <citation type="submission" date="2018-10" db="EMBL/GenBank/DDBJ databases">
        <title>A high-quality apple genome assembly.</title>
        <authorList>
            <person name="Hu J."/>
        </authorList>
    </citation>
    <scope>NUCLEOTIDE SEQUENCE [LARGE SCALE GENOMIC DNA]</scope>
    <source>
        <strain evidence="3">cv. HFTH1</strain>
        <tissue evidence="2">Young leaf</tissue>
    </source>
</reference>
<sequence length="64" mass="6952">MRLEKRKELKEQTWKETSDKCRHIHSVNNEVLGHRGAREAGGGVVLDEPVTGVGGVPGEGDEDG</sequence>
<proteinExistence type="predicted"/>
<keyword evidence="3" id="KW-1185">Reference proteome</keyword>
<evidence type="ECO:0000313" key="3">
    <source>
        <dbReference type="Proteomes" id="UP000290289"/>
    </source>
</evidence>
<accession>A0A498JKS5</accession>
<gene>
    <name evidence="2" type="ORF">DVH24_024218</name>
</gene>
<evidence type="ECO:0000256" key="1">
    <source>
        <dbReference type="SAM" id="MobiDB-lite"/>
    </source>
</evidence>
<evidence type="ECO:0000313" key="2">
    <source>
        <dbReference type="EMBL" id="RXH94534.1"/>
    </source>
</evidence>
<protein>
    <submittedName>
        <fullName evidence="2">Uncharacterized protein</fullName>
    </submittedName>
</protein>
<dbReference type="EMBL" id="RDQH01000333">
    <property type="protein sequence ID" value="RXH94534.1"/>
    <property type="molecule type" value="Genomic_DNA"/>
</dbReference>